<dbReference type="InterPro" id="IPR036388">
    <property type="entry name" value="WH-like_DNA-bd_sf"/>
</dbReference>
<dbReference type="GO" id="GO:0005829">
    <property type="term" value="C:cytosol"/>
    <property type="evidence" value="ECO:0007669"/>
    <property type="project" value="TreeGrafter"/>
</dbReference>
<dbReference type="InterPro" id="IPR036390">
    <property type="entry name" value="WH_DNA-bd_sf"/>
</dbReference>
<dbReference type="Proteomes" id="UP000221961">
    <property type="component" value="Chromosome"/>
</dbReference>
<dbReference type="GO" id="GO:0043565">
    <property type="term" value="F:sequence-specific DNA binding"/>
    <property type="evidence" value="ECO:0007669"/>
    <property type="project" value="InterPro"/>
</dbReference>
<name>A0A291RVG9_9NOCA</name>
<evidence type="ECO:0000313" key="6">
    <source>
        <dbReference type="EMBL" id="ATL71259.1"/>
    </source>
</evidence>
<organism evidence="6 7">
    <name type="scientific">Nocardia terpenica</name>
    <dbReference type="NCBI Taxonomy" id="455432"/>
    <lineage>
        <taxon>Bacteria</taxon>
        <taxon>Bacillati</taxon>
        <taxon>Actinomycetota</taxon>
        <taxon>Actinomycetes</taxon>
        <taxon>Mycobacteriales</taxon>
        <taxon>Nocardiaceae</taxon>
        <taxon>Nocardia</taxon>
    </lineage>
</organism>
<dbReference type="AlphaFoldDB" id="A0A291RVG9"/>
<dbReference type="PANTHER" id="PTHR30154">
    <property type="entry name" value="LEUCINE-RESPONSIVE REGULATORY PROTEIN"/>
    <property type="match status" value="1"/>
</dbReference>
<evidence type="ECO:0000256" key="1">
    <source>
        <dbReference type="ARBA" id="ARBA00023015"/>
    </source>
</evidence>
<reference evidence="6 7" key="1">
    <citation type="submission" date="2017-10" db="EMBL/GenBank/DDBJ databases">
        <title>Comparative genomics between pathogenic Norcardia.</title>
        <authorList>
            <person name="Zeng L."/>
        </authorList>
    </citation>
    <scope>NUCLEOTIDE SEQUENCE [LARGE SCALE GENOMIC DNA]</scope>
    <source>
        <strain evidence="6 7">NC_YFY_NT001</strain>
    </source>
</reference>
<dbReference type="InterPro" id="IPR019888">
    <property type="entry name" value="Tscrpt_reg_AsnC-like"/>
</dbReference>
<feature type="domain" description="HTH asnC-type" evidence="5">
    <location>
        <begin position="400"/>
        <end position="460"/>
    </location>
</feature>
<keyword evidence="3" id="KW-0804">Transcription</keyword>
<dbReference type="SUPFAM" id="SSF46785">
    <property type="entry name" value="Winged helix' DNA-binding domain"/>
    <property type="match status" value="2"/>
</dbReference>
<accession>A0A291RVG9</accession>
<dbReference type="PANTHER" id="PTHR30154:SF34">
    <property type="entry name" value="TRANSCRIPTIONAL REGULATOR AZLB"/>
    <property type="match status" value="1"/>
</dbReference>
<protein>
    <recommendedName>
        <fullName evidence="5">HTH asnC-type domain-containing protein</fullName>
    </recommendedName>
</protein>
<keyword evidence="2" id="KW-0238">DNA-binding</keyword>
<evidence type="ECO:0000256" key="4">
    <source>
        <dbReference type="SAM" id="MobiDB-lite"/>
    </source>
</evidence>
<evidence type="ECO:0000259" key="5">
    <source>
        <dbReference type="PROSITE" id="PS50956"/>
    </source>
</evidence>
<dbReference type="Gene3D" id="1.10.10.10">
    <property type="entry name" value="Winged helix-like DNA-binding domain superfamily/Winged helix DNA-binding domain"/>
    <property type="match status" value="2"/>
</dbReference>
<gene>
    <name evidence="6" type="ORF">CRH09_38925</name>
</gene>
<feature type="region of interest" description="Disordered" evidence="4">
    <location>
        <begin position="223"/>
        <end position="244"/>
    </location>
</feature>
<dbReference type="EMBL" id="CP023778">
    <property type="protein sequence ID" value="ATL71259.1"/>
    <property type="molecule type" value="Genomic_DNA"/>
</dbReference>
<proteinExistence type="predicted"/>
<evidence type="ECO:0000256" key="2">
    <source>
        <dbReference type="ARBA" id="ARBA00023125"/>
    </source>
</evidence>
<dbReference type="GO" id="GO:0043200">
    <property type="term" value="P:response to amino acid"/>
    <property type="evidence" value="ECO:0007669"/>
    <property type="project" value="TreeGrafter"/>
</dbReference>
<feature type="region of interest" description="Disordered" evidence="4">
    <location>
        <begin position="150"/>
        <end position="187"/>
    </location>
</feature>
<dbReference type="PROSITE" id="PS50956">
    <property type="entry name" value="HTH_ASNC_2"/>
    <property type="match status" value="2"/>
</dbReference>
<feature type="domain" description="HTH asnC-type" evidence="5">
    <location>
        <begin position="251"/>
        <end position="311"/>
    </location>
</feature>
<feature type="compositionally biased region" description="Polar residues" evidence="4">
    <location>
        <begin position="228"/>
        <end position="241"/>
    </location>
</feature>
<dbReference type="KEGG" id="ntp:CRH09_38925"/>
<feature type="compositionally biased region" description="Basic and acidic residues" evidence="4">
    <location>
        <begin position="172"/>
        <end position="182"/>
    </location>
</feature>
<dbReference type="SUPFAM" id="SSF54909">
    <property type="entry name" value="Dimeric alpha+beta barrel"/>
    <property type="match status" value="1"/>
</dbReference>
<evidence type="ECO:0000313" key="7">
    <source>
        <dbReference type="Proteomes" id="UP000221961"/>
    </source>
</evidence>
<evidence type="ECO:0000256" key="3">
    <source>
        <dbReference type="ARBA" id="ARBA00023163"/>
    </source>
</evidence>
<dbReference type="InterPro" id="IPR011008">
    <property type="entry name" value="Dimeric_a/b-barrel"/>
</dbReference>
<dbReference type="PRINTS" id="PR00033">
    <property type="entry name" value="HTHASNC"/>
</dbReference>
<keyword evidence="1" id="KW-0805">Transcription regulation</keyword>
<dbReference type="Gene3D" id="3.30.70.920">
    <property type="match status" value="1"/>
</dbReference>
<dbReference type="SMART" id="SM00344">
    <property type="entry name" value="HTH_ASNC"/>
    <property type="match status" value="2"/>
</dbReference>
<dbReference type="InterPro" id="IPR000485">
    <property type="entry name" value="AsnC-type_HTH_dom"/>
</dbReference>
<sequence>MFPIAVGALRGRADANPPVAQHGGGRRDDHAANLLAEAVHPAVPDEWIMVGGLVFAGPHRFADDQRVLRQLDHRHDTTFGIEIAADERRCRRRHRVAQLDTADAALVGVGAGEVTDEVHDRGQGRIAQRQAELAPVADQLCGVVGQLQPDREMQGAQRDQVGPFGGHQIRPSRTDRADDPDPRAALPQQLPRCFGLVGSSVCRHGEPPWVSSDGETGRAIIGSLPGNLRQSGQRSARTSIGRSRVSENPHLDAVDVQLVAALHEDGRASFRDIAQRLGVSEQTVARRYHRLTGSRLLRVTAMPDPFAQGLLPLILRVRTEGGTGRRAADQVAKRGDTPWVEMLAGSADLSFTTLTRPESDDNAQLLDALARTRGIRDTVACMTLRIFTGPASFTGDGPRLDPYEQRLVAELERDGRASYGDLAAALGSTAATVRRRLKQLRGRQALQFRTEIDYALLGHPVETMMWLNVRPRALESLGTALSVDPRVRFCAATTGPYNLVLATHHRTPNDLYHMQTDILGPLDDIQHAEITPTVRIIKRHGIHRRGHLLDLRP</sequence>
<dbReference type="Pfam" id="PF13404">
    <property type="entry name" value="HTH_AsnC-type"/>
    <property type="match status" value="2"/>
</dbReference>